<dbReference type="EMBL" id="FNTY01000002">
    <property type="protein sequence ID" value="SEE70215.1"/>
    <property type="molecule type" value="Genomic_DNA"/>
</dbReference>
<proteinExistence type="predicted"/>
<evidence type="ECO:0000313" key="2">
    <source>
        <dbReference type="Proteomes" id="UP000198985"/>
    </source>
</evidence>
<dbReference type="AlphaFoldDB" id="A0A1H5KZG3"/>
<organism evidence="1 2">
    <name type="scientific">Pseudomonas migulae</name>
    <dbReference type="NCBI Taxonomy" id="78543"/>
    <lineage>
        <taxon>Bacteria</taxon>
        <taxon>Pseudomonadati</taxon>
        <taxon>Pseudomonadota</taxon>
        <taxon>Gammaproteobacteria</taxon>
        <taxon>Pseudomonadales</taxon>
        <taxon>Pseudomonadaceae</taxon>
        <taxon>Pseudomonas</taxon>
    </lineage>
</organism>
<accession>A0A1H5KZG3</accession>
<gene>
    <name evidence="1" type="ORF">SAMN04490194_3602</name>
</gene>
<protein>
    <submittedName>
        <fullName evidence="1">Uncharacterized protein</fullName>
    </submittedName>
</protein>
<name>A0A1H5KZG3_9PSED</name>
<reference evidence="1 2" key="1">
    <citation type="submission" date="2016-10" db="EMBL/GenBank/DDBJ databases">
        <authorList>
            <person name="de Groot N.N."/>
        </authorList>
    </citation>
    <scope>NUCLEOTIDE SEQUENCE [LARGE SCALE GENOMIC DNA]</scope>
    <source>
        <strain evidence="1 2">BS3662</strain>
    </source>
</reference>
<dbReference type="Proteomes" id="UP000198985">
    <property type="component" value="Unassembled WGS sequence"/>
</dbReference>
<evidence type="ECO:0000313" key="1">
    <source>
        <dbReference type="EMBL" id="SEE70215.1"/>
    </source>
</evidence>
<dbReference type="RefSeq" id="WP_084321495.1">
    <property type="nucleotide sequence ID" value="NZ_FNTY01000002.1"/>
</dbReference>
<sequence length="77" mass="8735">MLIDGMEYRFEIASSVTPGHDGLGIECWRGGDMVFEVFRNDQTLKFEVTLFMQDVPLELLEEIIPTARARLGAFVPD</sequence>